<dbReference type="AlphaFoldDB" id="A0AAD9DHF9"/>
<dbReference type="InterPro" id="IPR037176">
    <property type="entry name" value="Osmotin/thaumatin-like_sf"/>
</dbReference>
<evidence type="ECO:0008006" key="5">
    <source>
        <dbReference type="Google" id="ProtNLM"/>
    </source>
</evidence>
<reference evidence="3" key="1">
    <citation type="submission" date="2023-06" db="EMBL/GenBank/DDBJ databases">
        <title>Survivors Of The Sea: Transcriptome response of Skeletonema marinoi to long-term dormancy.</title>
        <authorList>
            <person name="Pinder M.I.M."/>
            <person name="Kourtchenko O."/>
            <person name="Robertson E.K."/>
            <person name="Larsson T."/>
            <person name="Maumus F."/>
            <person name="Osuna-Cruz C.M."/>
            <person name="Vancaester E."/>
            <person name="Stenow R."/>
            <person name="Vandepoele K."/>
            <person name="Ploug H."/>
            <person name="Bruchert V."/>
            <person name="Godhe A."/>
            <person name="Topel M."/>
        </authorList>
    </citation>
    <scope>NUCLEOTIDE SEQUENCE</scope>
    <source>
        <strain evidence="3">R05AC</strain>
    </source>
</reference>
<feature type="region of interest" description="Disordered" evidence="1">
    <location>
        <begin position="210"/>
        <end position="230"/>
    </location>
</feature>
<protein>
    <recommendedName>
        <fullName evidence="5">Asl1-like glycosyl hydrolase catalytic domain-containing protein</fullName>
    </recommendedName>
</protein>
<evidence type="ECO:0000313" key="4">
    <source>
        <dbReference type="Proteomes" id="UP001224775"/>
    </source>
</evidence>
<feature type="signal peptide" evidence="2">
    <location>
        <begin position="1"/>
        <end position="19"/>
    </location>
</feature>
<dbReference type="Proteomes" id="UP001224775">
    <property type="component" value="Unassembled WGS sequence"/>
</dbReference>
<evidence type="ECO:0000256" key="1">
    <source>
        <dbReference type="SAM" id="MobiDB-lite"/>
    </source>
</evidence>
<accession>A0AAD9DHF9</accession>
<evidence type="ECO:0000313" key="3">
    <source>
        <dbReference type="EMBL" id="KAK1745708.1"/>
    </source>
</evidence>
<keyword evidence="4" id="KW-1185">Reference proteome</keyword>
<gene>
    <name evidence="3" type="ORF">QTG54_003632</name>
</gene>
<dbReference type="SUPFAM" id="SSF49870">
    <property type="entry name" value="Osmotin, thaumatin-like protein"/>
    <property type="match status" value="1"/>
</dbReference>
<comment type="caution">
    <text evidence="3">The sequence shown here is derived from an EMBL/GenBank/DDBJ whole genome shotgun (WGS) entry which is preliminary data.</text>
</comment>
<feature type="chain" id="PRO_5041967916" description="Asl1-like glycosyl hydrolase catalytic domain-containing protein" evidence="2">
    <location>
        <begin position="20"/>
        <end position="581"/>
    </location>
</feature>
<proteinExistence type="predicted"/>
<dbReference type="EMBL" id="JATAAI010000005">
    <property type="protein sequence ID" value="KAK1745708.1"/>
    <property type="molecule type" value="Genomic_DNA"/>
</dbReference>
<name>A0AAD9DHF9_9STRA</name>
<evidence type="ECO:0000256" key="2">
    <source>
        <dbReference type="SAM" id="SignalP"/>
    </source>
</evidence>
<organism evidence="3 4">
    <name type="scientific">Skeletonema marinoi</name>
    <dbReference type="NCBI Taxonomy" id="267567"/>
    <lineage>
        <taxon>Eukaryota</taxon>
        <taxon>Sar</taxon>
        <taxon>Stramenopiles</taxon>
        <taxon>Ochrophyta</taxon>
        <taxon>Bacillariophyta</taxon>
        <taxon>Coscinodiscophyceae</taxon>
        <taxon>Thalassiosirophycidae</taxon>
        <taxon>Thalassiosirales</taxon>
        <taxon>Skeletonemataceae</taxon>
        <taxon>Skeletonema</taxon>
        <taxon>Skeletonema marinoi-dohrnii complex</taxon>
    </lineage>
</organism>
<sequence length="581" mass="62692">MNFNAVAHFLLLTVASSDAAFLRSGAEDAAAAAGVCSDGQIYVVNNCGATLKHGDVKGTKTIQSGCQDLSGPGQRIWVGSDDSTVYSQHNTLFEYSYWSPGHNGDFQLSWDVSLLTGYNYPVKVENNGQTLLDVTSPSCGGVREGLFPCSQKANACVENSYKWQPICAGCNSSCCDTTDDDHDCNPPDIDNTQNMVLTFCPNEPTTNLFARRQPASPPAPSPSPEPSPEPEQTYCGCPQCTQAVWDTLACDDALGGCHTCGSRMAWLESNNGGNIDNACHIVASQFPSGPCEVCNPDTCNNTAGPTKSPSLPPTPKPAPLSSDHNNKCGGAINFSNDPKQECLTNLWEPTDDTTMHCFAYGGSSDPCSLNNHNDVNDGLDKDPSLCLGDTFYLWDEPDTQGHDYTWAGEKWLLYSQRFAYELEHMKSRGTKVTSPLVRAGDSGVIKSNIQAFFDACGSACSDQSDPAYIDVIAINGFCGPWNFEGAEFLYGEAVSTSKAFNTLPVYFTNWSRLQTHSPDDQVNAMEAVDAFFPTPDSVVKRVYWFGAKDYGGGAETSGYLTNTLSDGHTLGQVWRSKCDSI</sequence>
<feature type="compositionally biased region" description="Pro residues" evidence="1">
    <location>
        <begin position="215"/>
        <end position="229"/>
    </location>
</feature>
<keyword evidence="2" id="KW-0732">Signal</keyword>